<dbReference type="SMART" id="SM00404">
    <property type="entry name" value="PTPc_motif"/>
    <property type="match status" value="1"/>
</dbReference>
<dbReference type="PROSITE" id="PS50106">
    <property type="entry name" value="PDZ"/>
    <property type="match status" value="1"/>
</dbReference>
<evidence type="ECO:0000259" key="9">
    <source>
        <dbReference type="PROSITE" id="PS50055"/>
    </source>
</evidence>
<comment type="similarity">
    <text evidence="2 7">Belongs to the protein-tyrosine phosphatase family. Non-receptor class subfamily.</text>
</comment>
<feature type="compositionally biased region" description="Polar residues" evidence="8">
    <location>
        <begin position="463"/>
        <end position="475"/>
    </location>
</feature>
<evidence type="ECO:0000256" key="3">
    <source>
        <dbReference type="ARBA" id="ARBA00022490"/>
    </source>
</evidence>
<dbReference type="CDD" id="cd14600">
    <property type="entry name" value="PTPc-N3"/>
    <property type="match status" value="1"/>
</dbReference>
<dbReference type="PROSITE" id="PS00660">
    <property type="entry name" value="FERM_1"/>
    <property type="match status" value="1"/>
</dbReference>
<dbReference type="InterPro" id="IPR035963">
    <property type="entry name" value="FERM_2"/>
</dbReference>
<dbReference type="Pfam" id="PF09379">
    <property type="entry name" value="FERM_N"/>
    <property type="match status" value="1"/>
</dbReference>
<evidence type="ECO:0000256" key="2">
    <source>
        <dbReference type="ARBA" id="ARBA00009649"/>
    </source>
</evidence>
<dbReference type="InterPro" id="IPR029021">
    <property type="entry name" value="Prot-tyrosine_phosphatase-like"/>
</dbReference>
<dbReference type="InterPro" id="IPR018979">
    <property type="entry name" value="FERM_N"/>
</dbReference>
<evidence type="ECO:0000259" key="10">
    <source>
        <dbReference type="PROSITE" id="PS50056"/>
    </source>
</evidence>
<dbReference type="InterPro" id="IPR036034">
    <property type="entry name" value="PDZ_sf"/>
</dbReference>
<dbReference type="EC" id="3.1.3.48" evidence="7"/>
<dbReference type="InterPro" id="IPR018980">
    <property type="entry name" value="FERM_PH-like_C"/>
</dbReference>
<dbReference type="InterPro" id="IPR000299">
    <property type="entry name" value="FERM_domain"/>
</dbReference>
<dbReference type="CDD" id="cd06706">
    <property type="entry name" value="PDZ_PTPN3-4-like"/>
    <property type="match status" value="1"/>
</dbReference>
<sequence length="935" mass="106658">MVEQEGLSSCGHPPENCYSTIVMTSRLRALGGRINNIRTSELPKEKTRSEVICSVCFLDGLVQTFKVNKQDTGQVLLDMVYNHLGVTEKEYFGLQHGDDSVESPRWLESSKPIRKQLKGGFPCTLHFRVRFFIPDPNTLQQEQTRHLYFLQLKMDICEGRLTCPLNSTVVLASYAVQSRFGDYDSSIHHPGYLSDSQFIPDQSDDFLMKVESLHKQHSGLKQSEAESCYINIARTLDFYGVELHGGRDLHNLDLMIGIASSGIAVYRKYICTSFYPWVNILKISFKRKKFFIHQRQKQAESREHIVAFNMLNYRSCKNLWKSCVEHHTFFQAKKLLPQEKNVLSQYWTLGSRNPKKSVNNQYCKKVIGGMVWNPAMRRSLSVEHLETKSLPSRSPPITPNWRSPRLRHEIRKPRHSSADNLTNEMTYITETEDVFYTYRGSLSPKDSDSEVSQNRSPHRKSISENNPAHSYLTQKSSSSVSPSSNAPGSCSPDGVDQQFLEDFHRVTKAGSTEDSSQYYCDKNDNGDGYLVLIRITPDEDGKFGFNLKGGVDQKMPLVVSRINPESPADTCIPKLNEGDQIVLINGRDISEHTHDQVVMFIKASRESHTRELALVIRRKAVHSFADIKSEDELNQLFPEAIFPVCPEGADTLEGSMEQLKKGLESGTVLIQFEQLYRKKPGLAITFAKLPQNLDKNRYKDVLPYDTTRVLLQGSEDYINASYVNMEIPSANLVNKYIATQGPLPHTCAQFWQVIWDQKLSLVVMLTTLTERGRTKCHQYWPDPPDVMEHGSFHIRCQSEDCTIAYVFREMLVTNTETREEHTVTHLQYVAWPDHGVPDDSSDFLEFVNHVRSLRVDGEPVLVHCSAGIGRTGVLVTMETAMCLIERNLPVYPLDIVRKMRDQRAMMVQTSSQYKFVCEAILRVYEEGLVQMLDPS</sequence>
<feature type="region of interest" description="Disordered" evidence="8">
    <location>
        <begin position="385"/>
        <end position="424"/>
    </location>
</feature>
<evidence type="ECO:0000313" key="14">
    <source>
        <dbReference type="RefSeq" id="XP_004423366.2"/>
    </source>
</evidence>
<dbReference type="PROSITE" id="PS00383">
    <property type="entry name" value="TYR_PHOSPHATASE_1"/>
    <property type="match status" value="1"/>
</dbReference>
<dbReference type="SMART" id="SM01196">
    <property type="entry name" value="FERM_C"/>
    <property type="match status" value="1"/>
</dbReference>
<dbReference type="PROSITE" id="PS50057">
    <property type="entry name" value="FERM_3"/>
    <property type="match status" value="1"/>
</dbReference>
<gene>
    <name evidence="14" type="primary">LOC101387116</name>
</gene>
<dbReference type="PROSITE" id="PS50056">
    <property type="entry name" value="TYR_PHOSPHATASE_2"/>
    <property type="match status" value="1"/>
</dbReference>
<dbReference type="Pfam" id="PF00373">
    <property type="entry name" value="FERM_M"/>
    <property type="match status" value="1"/>
</dbReference>
<dbReference type="InterPro" id="IPR000242">
    <property type="entry name" value="PTP_cat"/>
</dbReference>
<dbReference type="PANTHER" id="PTHR45706:SF5">
    <property type="entry name" value="TYROSINE-PROTEIN PHOSPHATASE NON-RECEPTOR TYPE 3"/>
    <property type="match status" value="1"/>
</dbReference>
<dbReference type="CDD" id="cd14473">
    <property type="entry name" value="FERM_B-lobe"/>
    <property type="match status" value="1"/>
</dbReference>
<dbReference type="Gene3D" id="1.20.80.10">
    <property type="match status" value="1"/>
</dbReference>
<dbReference type="InterPro" id="IPR016130">
    <property type="entry name" value="Tyr_Pase_AS"/>
</dbReference>
<comment type="function">
    <text evidence="7">May act at junctions between the membrane and the cytoskeleton.</text>
</comment>
<dbReference type="SMART" id="SM00194">
    <property type="entry name" value="PTPc"/>
    <property type="match status" value="1"/>
</dbReference>
<name>A0ABM0HB58_CERSS</name>
<dbReference type="InterPro" id="IPR001478">
    <property type="entry name" value="PDZ"/>
</dbReference>
<dbReference type="PROSITE" id="PS00661">
    <property type="entry name" value="FERM_2"/>
    <property type="match status" value="1"/>
</dbReference>
<evidence type="ECO:0000256" key="4">
    <source>
        <dbReference type="ARBA" id="ARBA00022801"/>
    </source>
</evidence>
<evidence type="ECO:0000256" key="7">
    <source>
        <dbReference type="PIRNR" id="PIRNR000927"/>
    </source>
</evidence>
<feature type="compositionally biased region" description="Basic residues" evidence="8">
    <location>
        <begin position="404"/>
        <end position="415"/>
    </location>
</feature>
<dbReference type="Gene3D" id="2.30.42.10">
    <property type="match status" value="1"/>
</dbReference>
<comment type="catalytic activity">
    <reaction evidence="7">
        <text>O-phospho-L-tyrosyl-[protein] + H2O = L-tyrosyl-[protein] + phosphate</text>
        <dbReference type="Rhea" id="RHEA:10684"/>
        <dbReference type="Rhea" id="RHEA-COMP:10136"/>
        <dbReference type="Rhea" id="RHEA-COMP:20101"/>
        <dbReference type="ChEBI" id="CHEBI:15377"/>
        <dbReference type="ChEBI" id="CHEBI:43474"/>
        <dbReference type="ChEBI" id="CHEBI:46858"/>
        <dbReference type="ChEBI" id="CHEBI:61978"/>
        <dbReference type="EC" id="3.1.3.48"/>
    </reaction>
</comment>
<dbReference type="PRINTS" id="PR00935">
    <property type="entry name" value="BAND41"/>
</dbReference>
<evidence type="ECO:0000259" key="11">
    <source>
        <dbReference type="PROSITE" id="PS50057"/>
    </source>
</evidence>
<proteinExistence type="inferred from homology"/>
<dbReference type="InterPro" id="IPR000387">
    <property type="entry name" value="Tyr_Pase_dom"/>
</dbReference>
<dbReference type="SUPFAM" id="SSF47031">
    <property type="entry name" value="Second domain of FERM"/>
    <property type="match status" value="1"/>
</dbReference>
<dbReference type="RefSeq" id="XP_004423366.2">
    <property type="nucleotide sequence ID" value="XM_004423309.2"/>
</dbReference>
<dbReference type="InterPro" id="IPR003595">
    <property type="entry name" value="Tyr_Pase_cat"/>
</dbReference>
<dbReference type="InterPro" id="IPR019747">
    <property type="entry name" value="FERM_CS"/>
</dbReference>
<dbReference type="Proteomes" id="UP000694910">
    <property type="component" value="Unplaced"/>
</dbReference>
<keyword evidence="5 7" id="KW-0904">Protein phosphatase</keyword>
<evidence type="ECO:0000256" key="5">
    <source>
        <dbReference type="ARBA" id="ARBA00022912"/>
    </source>
</evidence>
<dbReference type="SUPFAM" id="SSF52799">
    <property type="entry name" value="(Phosphotyrosine protein) phosphatases II"/>
    <property type="match status" value="1"/>
</dbReference>
<keyword evidence="6 7" id="KW-0206">Cytoskeleton</keyword>
<dbReference type="SUPFAM" id="SSF50156">
    <property type="entry name" value="PDZ domain-like"/>
    <property type="match status" value="1"/>
</dbReference>
<feature type="domain" description="Tyrosine-protein phosphatase" evidence="9">
    <location>
        <begin position="668"/>
        <end position="923"/>
    </location>
</feature>
<evidence type="ECO:0000313" key="13">
    <source>
        <dbReference type="Proteomes" id="UP000694910"/>
    </source>
</evidence>
<reference evidence="14" key="1">
    <citation type="submission" date="2025-08" db="UniProtKB">
        <authorList>
            <consortium name="RefSeq"/>
        </authorList>
    </citation>
    <scope>IDENTIFICATION</scope>
</reference>
<dbReference type="Gene3D" id="3.90.190.10">
    <property type="entry name" value="Protein tyrosine phosphatase superfamily"/>
    <property type="match status" value="1"/>
</dbReference>
<feature type="domain" description="Tyrosine specific protein phosphatases" evidence="10">
    <location>
        <begin position="841"/>
        <end position="914"/>
    </location>
</feature>
<keyword evidence="13" id="KW-1185">Reference proteome</keyword>
<evidence type="ECO:0000259" key="12">
    <source>
        <dbReference type="PROSITE" id="PS50106"/>
    </source>
</evidence>
<dbReference type="InterPro" id="IPR011993">
    <property type="entry name" value="PH-like_dom_sf"/>
</dbReference>
<evidence type="ECO:0000256" key="8">
    <source>
        <dbReference type="SAM" id="MobiDB-lite"/>
    </source>
</evidence>
<keyword evidence="3 7" id="KW-0963">Cytoplasm</keyword>
<dbReference type="InterPro" id="IPR019748">
    <property type="entry name" value="FERM_central"/>
</dbReference>
<dbReference type="PRINTS" id="PR00700">
    <property type="entry name" value="PRTYPHPHTASE"/>
</dbReference>
<dbReference type="PROSITE" id="PS50055">
    <property type="entry name" value="TYR_PHOSPHATASE_PTP"/>
    <property type="match status" value="1"/>
</dbReference>
<dbReference type="InterPro" id="IPR041783">
    <property type="entry name" value="PTPN3/4_FERM_C"/>
</dbReference>
<feature type="domain" description="FERM" evidence="11">
    <location>
        <begin position="51"/>
        <end position="334"/>
    </location>
</feature>
<feature type="compositionally biased region" description="Low complexity" evidence="8">
    <location>
        <begin position="476"/>
        <end position="492"/>
    </location>
</feature>
<dbReference type="Pfam" id="PF00102">
    <property type="entry name" value="Y_phosphatase"/>
    <property type="match status" value="1"/>
</dbReference>
<dbReference type="Pfam" id="PF09380">
    <property type="entry name" value="FERM_C"/>
    <property type="match status" value="1"/>
</dbReference>
<evidence type="ECO:0000256" key="1">
    <source>
        <dbReference type="ARBA" id="ARBA00004245"/>
    </source>
</evidence>
<dbReference type="CDD" id="cd13189">
    <property type="entry name" value="FERM_C_PTPN4_PTPN3_like"/>
    <property type="match status" value="1"/>
</dbReference>
<dbReference type="InterPro" id="IPR019749">
    <property type="entry name" value="Band_41_domain"/>
</dbReference>
<accession>A0ABM0HB58</accession>
<dbReference type="PANTHER" id="PTHR45706">
    <property type="entry name" value="TYROSINE-PROTEIN PHOSPHATASE"/>
    <property type="match status" value="1"/>
</dbReference>
<dbReference type="InterPro" id="IPR012151">
    <property type="entry name" value="Tyr_Pase_non-rcpt_typ-3/4"/>
</dbReference>
<dbReference type="InterPro" id="IPR029071">
    <property type="entry name" value="Ubiquitin-like_domsf"/>
</dbReference>
<comment type="subcellular location">
    <subcellularLocation>
        <location evidence="1 7">Cytoplasm</location>
        <location evidence="1 7">Cytoskeleton</location>
    </subcellularLocation>
</comment>
<dbReference type="GeneID" id="101387116"/>
<feature type="domain" description="PDZ" evidence="12">
    <location>
        <begin position="532"/>
        <end position="604"/>
    </location>
</feature>
<dbReference type="SUPFAM" id="SSF54236">
    <property type="entry name" value="Ubiquitin-like"/>
    <property type="match status" value="1"/>
</dbReference>
<protein>
    <recommendedName>
        <fullName evidence="7">Tyrosine-protein phosphatase non-receptor type</fullName>
        <ecNumber evidence="7">3.1.3.48</ecNumber>
    </recommendedName>
</protein>
<dbReference type="SMART" id="SM00228">
    <property type="entry name" value="PDZ"/>
    <property type="match status" value="1"/>
</dbReference>
<dbReference type="SMART" id="SM00295">
    <property type="entry name" value="B41"/>
    <property type="match status" value="1"/>
</dbReference>
<feature type="region of interest" description="Disordered" evidence="8">
    <location>
        <begin position="439"/>
        <end position="496"/>
    </location>
</feature>
<dbReference type="InterPro" id="IPR014352">
    <property type="entry name" value="FERM/acyl-CoA-bd_prot_sf"/>
</dbReference>
<keyword evidence="4 7" id="KW-0378">Hydrolase</keyword>
<dbReference type="SUPFAM" id="SSF50729">
    <property type="entry name" value="PH domain-like"/>
    <property type="match status" value="1"/>
</dbReference>
<evidence type="ECO:0000256" key="6">
    <source>
        <dbReference type="ARBA" id="ARBA00023212"/>
    </source>
</evidence>
<dbReference type="Gene3D" id="2.30.29.30">
    <property type="entry name" value="Pleckstrin-homology domain (PH domain)/Phosphotyrosine-binding domain (PTB)"/>
    <property type="match status" value="1"/>
</dbReference>
<dbReference type="Pfam" id="PF00595">
    <property type="entry name" value="PDZ"/>
    <property type="match status" value="1"/>
</dbReference>
<organism evidence="13 14">
    <name type="scientific">Ceratotherium simum simum</name>
    <name type="common">Southern white rhinoceros</name>
    <dbReference type="NCBI Taxonomy" id="73337"/>
    <lineage>
        <taxon>Eukaryota</taxon>
        <taxon>Metazoa</taxon>
        <taxon>Chordata</taxon>
        <taxon>Craniata</taxon>
        <taxon>Vertebrata</taxon>
        <taxon>Euteleostomi</taxon>
        <taxon>Mammalia</taxon>
        <taxon>Eutheria</taxon>
        <taxon>Laurasiatheria</taxon>
        <taxon>Perissodactyla</taxon>
        <taxon>Rhinocerotidae</taxon>
        <taxon>Ceratotherium</taxon>
    </lineage>
</organism>
<dbReference type="Gene3D" id="3.10.20.90">
    <property type="entry name" value="Phosphatidylinositol 3-kinase Catalytic Subunit, Chain A, domain 1"/>
    <property type="match status" value="1"/>
</dbReference>
<dbReference type="PIRSF" id="PIRSF000927">
    <property type="entry name" value="Tyr-Ptase_nr3"/>
    <property type="match status" value="1"/>
</dbReference>